<proteinExistence type="predicted"/>
<keyword evidence="3" id="KW-1185">Reference proteome</keyword>
<evidence type="ECO:0000313" key="2">
    <source>
        <dbReference type="EMBL" id="GGI97909.1"/>
    </source>
</evidence>
<reference evidence="2" key="2">
    <citation type="submission" date="2020-09" db="EMBL/GenBank/DDBJ databases">
        <authorList>
            <person name="Sun Q."/>
            <person name="Ohkuma M."/>
        </authorList>
    </citation>
    <scope>NUCLEOTIDE SEQUENCE</scope>
    <source>
        <strain evidence="2">JCM 14359</strain>
    </source>
</reference>
<dbReference type="Proteomes" id="UP000653099">
    <property type="component" value="Unassembled WGS sequence"/>
</dbReference>
<accession>A0A830E6R7</accession>
<gene>
    <name evidence="2" type="ORF">GCM10008995_04770</name>
</gene>
<dbReference type="AlphaFoldDB" id="A0A830E6R7"/>
<feature type="compositionally biased region" description="Basic residues" evidence="1">
    <location>
        <begin position="90"/>
        <end position="99"/>
    </location>
</feature>
<dbReference type="EMBL" id="BMOC01000002">
    <property type="protein sequence ID" value="GGI97909.1"/>
    <property type="molecule type" value="Genomic_DNA"/>
</dbReference>
<feature type="region of interest" description="Disordered" evidence="1">
    <location>
        <begin position="86"/>
        <end position="110"/>
    </location>
</feature>
<reference evidence="2" key="1">
    <citation type="journal article" date="2014" name="Int. J. Syst. Evol. Microbiol.">
        <title>Complete genome sequence of Corynebacterium casei LMG S-19264T (=DSM 44701T), isolated from a smear-ripened cheese.</title>
        <authorList>
            <consortium name="US DOE Joint Genome Institute (JGI-PGF)"/>
            <person name="Walter F."/>
            <person name="Albersmeier A."/>
            <person name="Kalinowski J."/>
            <person name="Ruckert C."/>
        </authorList>
    </citation>
    <scope>NUCLEOTIDE SEQUENCE</scope>
    <source>
        <strain evidence="2">JCM 14359</strain>
    </source>
</reference>
<protein>
    <submittedName>
        <fullName evidence="2">Uncharacterized protein</fullName>
    </submittedName>
</protein>
<sequence>MPDEAMVSVYGKFSKNCSLISPKPADGVATVLFVRIVLRKESDPAEKGIALCGSLGRENEVYAYGLTVGAQARFSGIYRGVTKGDPSFARSKKPPRRVKIGTISPNTTDL</sequence>
<evidence type="ECO:0000313" key="3">
    <source>
        <dbReference type="Proteomes" id="UP000653099"/>
    </source>
</evidence>
<organism evidence="2 3">
    <name type="scientific">Halobellus salinus</name>
    <dbReference type="NCBI Taxonomy" id="931585"/>
    <lineage>
        <taxon>Archaea</taxon>
        <taxon>Methanobacteriati</taxon>
        <taxon>Methanobacteriota</taxon>
        <taxon>Stenosarchaea group</taxon>
        <taxon>Halobacteria</taxon>
        <taxon>Halobacteriales</taxon>
        <taxon>Haloferacaceae</taxon>
        <taxon>Halobellus</taxon>
    </lineage>
</organism>
<dbReference type="RefSeq" id="WP_229663710.1">
    <property type="nucleotide sequence ID" value="NZ_BMOC01000002.1"/>
</dbReference>
<comment type="caution">
    <text evidence="2">The sequence shown here is derived from an EMBL/GenBank/DDBJ whole genome shotgun (WGS) entry which is preliminary data.</text>
</comment>
<evidence type="ECO:0000256" key="1">
    <source>
        <dbReference type="SAM" id="MobiDB-lite"/>
    </source>
</evidence>
<name>A0A830E6R7_9EURY</name>